<dbReference type="CDD" id="cd01949">
    <property type="entry name" value="GGDEF"/>
    <property type="match status" value="1"/>
</dbReference>
<dbReference type="Proteomes" id="UP000006320">
    <property type="component" value="Unassembled WGS sequence"/>
</dbReference>
<dbReference type="Gene3D" id="3.30.70.270">
    <property type="match status" value="1"/>
</dbReference>
<feature type="transmembrane region" description="Helical" evidence="4">
    <location>
        <begin position="40"/>
        <end position="61"/>
    </location>
</feature>
<reference evidence="6 7" key="1">
    <citation type="journal article" date="2017" name="Antonie Van Leeuwenhoek">
        <title>Rhizobium rhizosphaerae sp. nov., a novel species isolated from rice rhizosphere.</title>
        <authorList>
            <person name="Zhao J.J."/>
            <person name="Zhang J."/>
            <person name="Zhang R.J."/>
            <person name="Zhang C.W."/>
            <person name="Yin H.Q."/>
            <person name="Zhang X.X."/>
        </authorList>
    </citation>
    <scope>NUCLEOTIDE SEQUENCE [LARGE SCALE GENOMIC DNA]</scope>
    <source>
        <strain evidence="6 7">S18K6</strain>
    </source>
</reference>
<evidence type="ECO:0000259" key="5">
    <source>
        <dbReference type="PROSITE" id="PS50887"/>
    </source>
</evidence>
<dbReference type="SUPFAM" id="SSF55073">
    <property type="entry name" value="Nucleotide cyclase"/>
    <property type="match status" value="1"/>
</dbReference>
<dbReference type="RefSeq" id="WP_007984685.1">
    <property type="nucleotide sequence ID" value="NZ_BAEM01000007.1"/>
</dbReference>
<dbReference type="NCBIfam" id="TIGR00254">
    <property type="entry name" value="GGDEF"/>
    <property type="match status" value="1"/>
</dbReference>
<feature type="transmembrane region" description="Helical" evidence="4">
    <location>
        <begin position="147"/>
        <end position="170"/>
    </location>
</feature>
<feature type="transmembrane region" description="Helical" evidence="4">
    <location>
        <begin position="107"/>
        <end position="127"/>
    </location>
</feature>
<evidence type="ECO:0000256" key="3">
    <source>
        <dbReference type="ARBA" id="ARBA00034247"/>
    </source>
</evidence>
<dbReference type="Pfam" id="PF00990">
    <property type="entry name" value="GGDEF"/>
    <property type="match status" value="1"/>
</dbReference>
<evidence type="ECO:0000256" key="2">
    <source>
        <dbReference type="ARBA" id="ARBA00012528"/>
    </source>
</evidence>
<comment type="cofactor">
    <cofactor evidence="1">
        <name>Mg(2+)</name>
        <dbReference type="ChEBI" id="CHEBI:18420"/>
    </cofactor>
</comment>
<gene>
    <name evidence="6" type="ORF">GCHA_0532</name>
</gene>
<comment type="caution">
    <text evidence="6">The sequence shown here is derived from an EMBL/GenBank/DDBJ whole genome shotgun (WGS) entry which is preliminary data.</text>
</comment>
<evidence type="ECO:0000313" key="7">
    <source>
        <dbReference type="Proteomes" id="UP000006320"/>
    </source>
</evidence>
<evidence type="ECO:0000256" key="1">
    <source>
        <dbReference type="ARBA" id="ARBA00001946"/>
    </source>
</evidence>
<protein>
    <recommendedName>
        <fullName evidence="2">diguanylate cyclase</fullName>
        <ecNumber evidence="2">2.7.7.65</ecNumber>
    </recommendedName>
</protein>
<dbReference type="AlphaFoldDB" id="A0AAV3UTQ2"/>
<feature type="domain" description="GGDEF" evidence="5">
    <location>
        <begin position="279"/>
        <end position="417"/>
    </location>
</feature>
<name>A0AAV3UTQ2_9ALTE</name>
<feature type="transmembrane region" description="Helical" evidence="4">
    <location>
        <begin position="214"/>
        <end position="234"/>
    </location>
</feature>
<feature type="transmembrane region" description="Helical" evidence="4">
    <location>
        <begin position="6"/>
        <end position="28"/>
    </location>
</feature>
<feature type="transmembrane region" description="Helical" evidence="4">
    <location>
        <begin position="182"/>
        <end position="208"/>
    </location>
</feature>
<dbReference type="InterPro" id="IPR000160">
    <property type="entry name" value="GGDEF_dom"/>
</dbReference>
<dbReference type="PANTHER" id="PTHR45138:SF9">
    <property type="entry name" value="DIGUANYLATE CYCLASE DGCM-RELATED"/>
    <property type="match status" value="1"/>
</dbReference>
<dbReference type="InterPro" id="IPR029787">
    <property type="entry name" value="Nucleotide_cyclase"/>
</dbReference>
<sequence length="421" mass="47626">MVQVFSIPLFITASICLLLSFFFLILYYRLTSRHEELVQYYLIFALSALTSGIFFSAFAVLVNSSDSLTYLSISNRTTVIAAMFTIVLSLHFYVAFFQYKAPTFLKWCYVICGAFSLLAVVPNQYFLRNAFYSTSQYYTGLKYGPLFQLWGAWILVLAAYCIFILVRVFNRQRVRKENSNTNTVLLLLMANIVWVITGLCDTFTGIQVIDLPPLSWIGSFLVTSCIAWVLVLHIDKLYEDRRVLSNRLMYDHLTQAFSRSYLEIRLTEAVNLMSRSELSRLSVCVFDIDDFKKINDQYGHASGDALLTQITKITKENIRQSDCIARLGGDEFVILFSDKQDENFAPAIVERIRKNIAKTRFGKGNSSFNASCSFGIVSVTPAQLPLADLPNQMLSSADEALYSAKHRGKNTIGIATFSVSS</sequence>
<dbReference type="GO" id="GO:0052621">
    <property type="term" value="F:diguanylate cyclase activity"/>
    <property type="evidence" value="ECO:0007669"/>
    <property type="project" value="UniProtKB-EC"/>
</dbReference>
<feature type="transmembrane region" description="Helical" evidence="4">
    <location>
        <begin position="73"/>
        <end position="95"/>
    </location>
</feature>
<dbReference type="EC" id="2.7.7.65" evidence="2"/>
<dbReference type="EMBL" id="BAEM01000007">
    <property type="protein sequence ID" value="GAC08495.1"/>
    <property type="molecule type" value="Genomic_DNA"/>
</dbReference>
<evidence type="ECO:0000256" key="4">
    <source>
        <dbReference type="SAM" id="Phobius"/>
    </source>
</evidence>
<proteinExistence type="predicted"/>
<dbReference type="PANTHER" id="PTHR45138">
    <property type="entry name" value="REGULATORY COMPONENTS OF SENSORY TRANSDUCTION SYSTEM"/>
    <property type="match status" value="1"/>
</dbReference>
<keyword evidence="4" id="KW-0812">Transmembrane</keyword>
<organism evidence="6 7">
    <name type="scientific">Paraglaciecola chathamensis S18K6</name>
    <dbReference type="NCBI Taxonomy" id="1127672"/>
    <lineage>
        <taxon>Bacteria</taxon>
        <taxon>Pseudomonadati</taxon>
        <taxon>Pseudomonadota</taxon>
        <taxon>Gammaproteobacteria</taxon>
        <taxon>Alteromonadales</taxon>
        <taxon>Alteromonadaceae</taxon>
        <taxon>Paraglaciecola</taxon>
    </lineage>
</organism>
<dbReference type="FunFam" id="3.30.70.270:FF:000001">
    <property type="entry name" value="Diguanylate cyclase domain protein"/>
    <property type="match status" value="1"/>
</dbReference>
<dbReference type="InterPro" id="IPR043128">
    <property type="entry name" value="Rev_trsase/Diguanyl_cyclase"/>
</dbReference>
<evidence type="ECO:0000313" key="6">
    <source>
        <dbReference type="EMBL" id="GAC08495.1"/>
    </source>
</evidence>
<comment type="catalytic activity">
    <reaction evidence="3">
        <text>2 GTP = 3',3'-c-di-GMP + 2 diphosphate</text>
        <dbReference type="Rhea" id="RHEA:24898"/>
        <dbReference type="ChEBI" id="CHEBI:33019"/>
        <dbReference type="ChEBI" id="CHEBI:37565"/>
        <dbReference type="ChEBI" id="CHEBI:58805"/>
        <dbReference type="EC" id="2.7.7.65"/>
    </reaction>
</comment>
<keyword evidence="4" id="KW-1133">Transmembrane helix</keyword>
<dbReference type="PROSITE" id="PS50887">
    <property type="entry name" value="GGDEF"/>
    <property type="match status" value="1"/>
</dbReference>
<keyword evidence="4" id="KW-0472">Membrane</keyword>
<accession>A0AAV3UTQ2</accession>
<dbReference type="InterPro" id="IPR050469">
    <property type="entry name" value="Diguanylate_Cyclase"/>
</dbReference>
<dbReference type="SMART" id="SM00267">
    <property type="entry name" value="GGDEF"/>
    <property type="match status" value="1"/>
</dbReference>